<gene>
    <name evidence="12 16" type="primary">dapA</name>
    <name evidence="16" type="ORF">GSF08_08240</name>
</gene>
<keyword evidence="10 12" id="KW-0704">Schiff base</keyword>
<comment type="similarity">
    <text evidence="3 12 13">Belongs to the DapA family.</text>
</comment>
<evidence type="ECO:0000256" key="12">
    <source>
        <dbReference type="HAMAP-Rule" id="MF_00418"/>
    </source>
</evidence>
<evidence type="ECO:0000256" key="7">
    <source>
        <dbReference type="ARBA" id="ARBA00022915"/>
    </source>
</evidence>
<dbReference type="GO" id="GO:0008840">
    <property type="term" value="F:4-hydroxy-tetrahydrodipicolinate synthase activity"/>
    <property type="evidence" value="ECO:0007669"/>
    <property type="project" value="UniProtKB-UniRule"/>
</dbReference>
<comment type="catalytic activity">
    <reaction evidence="11 12">
        <text>L-aspartate 4-semialdehyde + pyruvate = (2S,4S)-4-hydroxy-2,3,4,5-tetrahydrodipicolinate + H2O + H(+)</text>
        <dbReference type="Rhea" id="RHEA:34171"/>
        <dbReference type="ChEBI" id="CHEBI:15361"/>
        <dbReference type="ChEBI" id="CHEBI:15377"/>
        <dbReference type="ChEBI" id="CHEBI:15378"/>
        <dbReference type="ChEBI" id="CHEBI:67139"/>
        <dbReference type="ChEBI" id="CHEBI:537519"/>
        <dbReference type="EC" id="4.3.3.7"/>
    </reaction>
</comment>
<comment type="pathway">
    <text evidence="2 12">Amino-acid biosynthesis; L-lysine biosynthesis via DAP pathway; (S)-tetrahydrodipicolinate from L-aspartate: step 3/4.</text>
</comment>
<dbReference type="PANTHER" id="PTHR12128:SF66">
    <property type="entry name" value="4-HYDROXY-2-OXOGLUTARATE ALDOLASE, MITOCHONDRIAL"/>
    <property type="match status" value="1"/>
</dbReference>
<dbReference type="PIRSF" id="PIRSF001365">
    <property type="entry name" value="DHDPS"/>
    <property type="match status" value="1"/>
</dbReference>
<dbReference type="HAMAP" id="MF_00418">
    <property type="entry name" value="DapA"/>
    <property type="match status" value="1"/>
</dbReference>
<feature type="binding site" evidence="12 15">
    <location>
        <position position="45"/>
    </location>
    <ligand>
        <name>pyruvate</name>
        <dbReference type="ChEBI" id="CHEBI:15361"/>
    </ligand>
</feature>
<comment type="function">
    <text evidence="1 12">Catalyzes the condensation of (S)-aspartate-beta-semialdehyde [(S)-ASA] and pyruvate to 4-hydroxy-tetrahydrodipicolinate (HTPA).</text>
</comment>
<keyword evidence="5 12" id="KW-0963">Cytoplasm</keyword>
<feature type="active site" description="Schiff-base intermediate with substrate" evidence="12 14">
    <location>
        <position position="162"/>
    </location>
</feature>
<evidence type="ECO:0000256" key="2">
    <source>
        <dbReference type="ARBA" id="ARBA00005120"/>
    </source>
</evidence>
<feature type="site" description="Part of a proton relay during catalysis" evidence="12">
    <location>
        <position position="44"/>
    </location>
</feature>
<dbReference type="Gene3D" id="3.20.20.70">
    <property type="entry name" value="Aldolase class I"/>
    <property type="match status" value="1"/>
</dbReference>
<evidence type="ECO:0000256" key="14">
    <source>
        <dbReference type="PIRSR" id="PIRSR001365-1"/>
    </source>
</evidence>
<sequence length="286" mass="32120">MKREALVALITPFDEDLYIDFYALGRIIDKLLEENCDGFIVCGTTAESPTLSMQEKLDILDYVIERTRGRGQIWFGCGSNDTAATCEFVKQVEHRNIDGLLIVTPYYNKPSQQGLYEHYAKIVSSTKLPIMVYNVPGRTGISITGDTLCHLAGDFDQIVALKQASHDLDIVHQVQSIRPDFKVYSGEDGYLKEGLEAGMCGIISVMGHLNMKDLKNYLTLFDTSVDLDEQDQAFKALADLLFKQASPGPLKYLLQKEGLCLNQLRLPLTPVDEAMQKELDHWYALI</sequence>
<dbReference type="InterPro" id="IPR005263">
    <property type="entry name" value="DapA"/>
</dbReference>
<organism evidence="16 17">
    <name type="scientific">Copranaerobaculum intestinale</name>
    <dbReference type="NCBI Taxonomy" id="2692629"/>
    <lineage>
        <taxon>Bacteria</taxon>
        <taxon>Bacillati</taxon>
        <taxon>Bacillota</taxon>
        <taxon>Erysipelotrichia</taxon>
        <taxon>Erysipelotrichales</taxon>
        <taxon>Erysipelotrichaceae</taxon>
        <taxon>Copranaerobaculum</taxon>
    </lineage>
</organism>
<dbReference type="SUPFAM" id="SSF51569">
    <property type="entry name" value="Aldolase"/>
    <property type="match status" value="1"/>
</dbReference>
<evidence type="ECO:0000256" key="11">
    <source>
        <dbReference type="ARBA" id="ARBA00047836"/>
    </source>
</evidence>
<comment type="caution">
    <text evidence="12">Was originally thought to be a dihydrodipicolinate synthase (DHDPS), catalyzing the condensation of (S)-aspartate-beta-semialdehyde [(S)-ASA] and pyruvate to dihydrodipicolinate (DHDP). However, it was shown in E.coli that the product of the enzymatic reaction is not dihydrodipicolinate but in fact (4S)-4-hydroxy-2,3,4,5-tetrahydro-(2S)-dipicolinic acid (HTPA), and that the consecutive dehydration reaction leading to DHDP is not spontaneous but catalyzed by DapB.</text>
</comment>
<evidence type="ECO:0000256" key="15">
    <source>
        <dbReference type="PIRSR" id="PIRSR001365-2"/>
    </source>
</evidence>
<evidence type="ECO:0000256" key="8">
    <source>
        <dbReference type="ARBA" id="ARBA00023154"/>
    </source>
</evidence>
<evidence type="ECO:0000256" key="9">
    <source>
        <dbReference type="ARBA" id="ARBA00023239"/>
    </source>
</evidence>
<evidence type="ECO:0000256" key="6">
    <source>
        <dbReference type="ARBA" id="ARBA00022605"/>
    </source>
</evidence>
<comment type="subcellular location">
    <subcellularLocation>
        <location evidence="12">Cytoplasm</location>
    </subcellularLocation>
</comment>
<evidence type="ECO:0000256" key="4">
    <source>
        <dbReference type="ARBA" id="ARBA00012086"/>
    </source>
</evidence>
<dbReference type="PRINTS" id="PR00146">
    <property type="entry name" value="DHPICSNTHASE"/>
</dbReference>
<dbReference type="GO" id="GO:0019877">
    <property type="term" value="P:diaminopimelate biosynthetic process"/>
    <property type="evidence" value="ECO:0007669"/>
    <property type="project" value="UniProtKB-UniRule"/>
</dbReference>
<keyword evidence="9 12" id="KW-0456">Lyase</keyword>
<reference evidence="16 17" key="2">
    <citation type="submission" date="2020-01" db="EMBL/GenBank/DDBJ databases">
        <title>Clostridiaceae sp. nov. isolated from the gut of human by culturomics.</title>
        <authorList>
            <person name="Chang Y."/>
        </authorList>
    </citation>
    <scope>NUCLEOTIDE SEQUENCE [LARGE SCALE GENOMIC DNA]</scope>
    <source>
        <strain evidence="16 17">DONG20-135</strain>
    </source>
</reference>
<feature type="active site" description="Proton donor/acceptor" evidence="12 14">
    <location>
        <position position="133"/>
    </location>
</feature>
<dbReference type="SMART" id="SM01130">
    <property type="entry name" value="DHDPS"/>
    <property type="match status" value="1"/>
</dbReference>
<dbReference type="Pfam" id="PF00701">
    <property type="entry name" value="DHDPS"/>
    <property type="match status" value="1"/>
</dbReference>
<evidence type="ECO:0000256" key="5">
    <source>
        <dbReference type="ARBA" id="ARBA00022490"/>
    </source>
</evidence>
<keyword evidence="17" id="KW-1185">Reference proteome</keyword>
<dbReference type="InterPro" id="IPR002220">
    <property type="entry name" value="DapA-like"/>
</dbReference>
<dbReference type="GO" id="GO:0005829">
    <property type="term" value="C:cytosol"/>
    <property type="evidence" value="ECO:0007669"/>
    <property type="project" value="TreeGrafter"/>
</dbReference>
<evidence type="ECO:0000256" key="1">
    <source>
        <dbReference type="ARBA" id="ARBA00003294"/>
    </source>
</evidence>
<dbReference type="GO" id="GO:0009089">
    <property type="term" value="P:lysine biosynthetic process via diaminopimelate"/>
    <property type="evidence" value="ECO:0007669"/>
    <property type="project" value="UniProtKB-UniRule"/>
</dbReference>
<dbReference type="EMBL" id="WUUQ01000002">
    <property type="protein sequence ID" value="MXQ73928.1"/>
    <property type="molecule type" value="Genomic_DNA"/>
</dbReference>
<keyword evidence="6 12" id="KW-0028">Amino-acid biosynthesis</keyword>
<dbReference type="InterPro" id="IPR013785">
    <property type="entry name" value="Aldolase_TIM"/>
</dbReference>
<evidence type="ECO:0000256" key="3">
    <source>
        <dbReference type="ARBA" id="ARBA00007592"/>
    </source>
</evidence>
<feature type="site" description="Part of a proton relay during catalysis" evidence="12">
    <location>
        <position position="107"/>
    </location>
</feature>
<evidence type="ECO:0000256" key="13">
    <source>
        <dbReference type="PIRNR" id="PIRNR001365"/>
    </source>
</evidence>
<feature type="binding site" evidence="12 15">
    <location>
        <position position="203"/>
    </location>
    <ligand>
        <name>pyruvate</name>
        <dbReference type="ChEBI" id="CHEBI:15361"/>
    </ligand>
</feature>
<reference evidence="16 17" key="1">
    <citation type="submission" date="2019-12" db="EMBL/GenBank/DDBJ databases">
        <authorList>
            <person name="Yang R."/>
        </authorList>
    </citation>
    <scope>NUCLEOTIDE SEQUENCE [LARGE SCALE GENOMIC DNA]</scope>
    <source>
        <strain evidence="16 17">DONG20-135</strain>
    </source>
</reference>
<dbReference type="InterPro" id="IPR020625">
    <property type="entry name" value="Schiff_base-form_aldolases_AS"/>
</dbReference>
<dbReference type="PANTHER" id="PTHR12128">
    <property type="entry name" value="DIHYDRODIPICOLINATE SYNTHASE"/>
    <property type="match status" value="1"/>
</dbReference>
<comment type="caution">
    <text evidence="16">The sequence shown here is derived from an EMBL/GenBank/DDBJ whole genome shotgun (WGS) entry which is preliminary data.</text>
</comment>
<keyword evidence="7 12" id="KW-0220">Diaminopimelate biosynthesis</keyword>
<evidence type="ECO:0000313" key="16">
    <source>
        <dbReference type="EMBL" id="MXQ73928.1"/>
    </source>
</evidence>
<dbReference type="RefSeq" id="WP_160625327.1">
    <property type="nucleotide sequence ID" value="NZ_WUUQ01000002.1"/>
</dbReference>
<keyword evidence="8 12" id="KW-0457">Lysine biosynthesis</keyword>
<dbReference type="NCBIfam" id="TIGR00674">
    <property type="entry name" value="dapA"/>
    <property type="match status" value="1"/>
</dbReference>
<accession>A0A6N8U6X1</accession>
<comment type="subunit">
    <text evidence="12">Homotetramer; dimer of dimers.</text>
</comment>
<evidence type="ECO:0000313" key="17">
    <source>
        <dbReference type="Proteomes" id="UP000434036"/>
    </source>
</evidence>
<evidence type="ECO:0000256" key="10">
    <source>
        <dbReference type="ARBA" id="ARBA00023270"/>
    </source>
</evidence>
<name>A0A6N8U6X1_9FIRM</name>
<dbReference type="Proteomes" id="UP000434036">
    <property type="component" value="Unassembled WGS sequence"/>
</dbReference>
<dbReference type="CDD" id="cd00950">
    <property type="entry name" value="DHDPS"/>
    <property type="match status" value="1"/>
</dbReference>
<dbReference type="AlphaFoldDB" id="A0A6N8U6X1"/>
<protein>
    <recommendedName>
        <fullName evidence="4 12">4-hydroxy-tetrahydrodipicolinate synthase</fullName>
        <shortName evidence="12">HTPA synthase</shortName>
        <ecNumber evidence="4 12">4.3.3.7</ecNumber>
    </recommendedName>
</protein>
<dbReference type="PROSITE" id="PS00666">
    <property type="entry name" value="DHDPS_2"/>
    <property type="match status" value="1"/>
</dbReference>
<proteinExistence type="inferred from homology"/>
<dbReference type="EC" id="4.3.3.7" evidence="4 12"/>
<dbReference type="UniPathway" id="UPA00034">
    <property type="reaction ID" value="UER00017"/>
</dbReference>